<feature type="region of interest" description="Disordered" evidence="1">
    <location>
        <begin position="365"/>
        <end position="386"/>
    </location>
</feature>
<reference evidence="2 3" key="1">
    <citation type="journal article" date="2013" name="Science">
        <title>Pandoraviruses: amoeba viruses with genomes up to 2.5 Mb reaching that of parasitic eukaryotes.</title>
        <authorList>
            <person name="Philippe N."/>
            <person name="Legendre M."/>
            <person name="Doutre G."/>
            <person name="Coute Y."/>
            <person name="Poirot O."/>
            <person name="Lescot M."/>
            <person name="Arslan D."/>
            <person name="Seltzer V."/>
            <person name="Bertaux L."/>
            <person name="Bruley C."/>
            <person name="Garin J."/>
            <person name="Claverie J.M."/>
            <person name="Abergel C."/>
        </authorList>
    </citation>
    <scope>NUCLEOTIDE SEQUENCE [LARGE SCALE GENOMIC DNA]</scope>
    <source>
        <strain evidence="2">Melbourne</strain>
    </source>
</reference>
<name>S4VRM9_9VIRU</name>
<dbReference type="EMBL" id="KC977570">
    <property type="protein sequence ID" value="AGO82035.1"/>
    <property type="molecule type" value="Genomic_DNA"/>
</dbReference>
<dbReference type="KEGG" id="vg:16513039"/>
<dbReference type="GeneID" id="16513039"/>
<accession>S4VRM9</accession>
<organism evidence="2 3">
    <name type="scientific">Pandoravirus dulcis</name>
    <dbReference type="NCBI Taxonomy" id="1349409"/>
    <lineage>
        <taxon>Viruses</taxon>
        <taxon>Pandoravirus</taxon>
    </lineage>
</organism>
<protein>
    <submittedName>
        <fullName evidence="2">Uncharacterized protein</fullName>
    </submittedName>
</protein>
<evidence type="ECO:0000256" key="1">
    <source>
        <dbReference type="SAM" id="MobiDB-lite"/>
    </source>
</evidence>
<sequence length="629" mass="67225">MAQPAQDEDRRHREFERAITKWDSLFSRSSRRRVGEGWVTAAVDALRAACAYPAGTSQGLSYLGDARKYMLERVGIRPDSDARSCNAVVDDLADLWKTLVGDADAHEAALAYLYDWPPTVESLASLAVDMALPLNARPDEREYAVLSGIMAPQEAMIRTLGNAARMGQRTRAMSEASRFGGACADAQAQYLVMRAGPDVQDVAILVSVPYGDAAKGAGTVMGRMHGAGVETPLDDMPSPAPDTLPPRIRPYAAFIPALLAVVLNAGATDEYGAPSWDTDYWRRSPLGAVRSFMKPLVSLNAIPPQLALAHLPDGPMSLRGARYAWLTECALEHLLTLGLGEHAASVALVTPTVYERAAPADSQASAAFGREAKRRDARPASPTFQPPSLGVRAVGAIVRGGSRVPLELLPAEVADPLAYGIWRAECASTAVNDADQFVPSPTRDRLLDVSRYWGVEPTADQAEYPHLLCGVLAPGAIANGMVGGSRFLREHVTRTGPPMLTSPEQVAIDRICAAPKGMRFMREPDPVVLVDGVLASDAWLSETANEDALFEEHVIGRARRLIAQANEVYNVERDESPRALPPDAQGVSASAQALAAITALRSGLDVTVDDLSDAGSVCALLAPLNALFP</sequence>
<dbReference type="RefSeq" id="YP_008318704.1">
    <property type="nucleotide sequence ID" value="NC_021858.1"/>
</dbReference>
<gene>
    <name evidence="2" type="ORF">pdul_cds_123</name>
</gene>
<proteinExistence type="predicted"/>
<evidence type="ECO:0000313" key="2">
    <source>
        <dbReference type="EMBL" id="AGO82035.1"/>
    </source>
</evidence>
<dbReference type="Proteomes" id="UP000201566">
    <property type="component" value="Segment"/>
</dbReference>
<evidence type="ECO:0000313" key="3">
    <source>
        <dbReference type="Proteomes" id="UP000201566"/>
    </source>
</evidence>